<feature type="compositionally biased region" description="Basic and acidic residues" evidence="1">
    <location>
        <begin position="492"/>
        <end position="501"/>
    </location>
</feature>
<evidence type="ECO:0000313" key="4">
    <source>
        <dbReference type="Proteomes" id="UP000027215"/>
    </source>
</evidence>
<dbReference type="KEGG" id="xfs:D934_12160"/>
<dbReference type="Proteomes" id="UP000027215">
    <property type="component" value="Chromosome"/>
</dbReference>
<evidence type="ECO:0000259" key="2">
    <source>
        <dbReference type="Pfam" id="PF05272"/>
    </source>
</evidence>
<reference evidence="3 4" key="1">
    <citation type="submission" date="2013-08" db="EMBL/GenBank/DDBJ databases">
        <authorList>
            <person name="Stouthamer R."/>
            <person name="Nunney L."/>
        </authorList>
    </citation>
    <scope>NUCLEOTIDE SEQUENCE [LARGE SCALE GENOMIC DNA]</scope>
    <source>
        <strain evidence="4">ann-1</strain>
    </source>
</reference>
<feature type="domain" description="Virulence-associated protein E-like" evidence="2">
    <location>
        <begin position="137"/>
        <end position="347"/>
    </location>
</feature>
<dbReference type="PATRIC" id="fig|155920.8.peg.2861"/>
<proteinExistence type="predicted"/>
<evidence type="ECO:0000256" key="1">
    <source>
        <dbReference type="SAM" id="MobiDB-lite"/>
    </source>
</evidence>
<dbReference type="PANTHER" id="PTHR34985:SF1">
    <property type="entry name" value="SLR0554 PROTEIN"/>
    <property type="match status" value="1"/>
</dbReference>
<evidence type="ECO:0000313" key="3">
    <source>
        <dbReference type="EMBL" id="AIC10673.1"/>
    </source>
</evidence>
<dbReference type="AlphaFoldDB" id="A0A060H503"/>
<protein>
    <submittedName>
        <fullName evidence="3">Virulence factor</fullName>
    </submittedName>
</protein>
<dbReference type="PANTHER" id="PTHR34985">
    <property type="entry name" value="SLR0554 PROTEIN"/>
    <property type="match status" value="1"/>
</dbReference>
<feature type="compositionally biased region" description="Gly residues" evidence="1">
    <location>
        <begin position="17"/>
        <end position="27"/>
    </location>
</feature>
<name>A0A060H503_XYLFS</name>
<organism evidence="3 4">
    <name type="scientific">Xylella fastidiosa subsp. sandyi Ann-1</name>
    <dbReference type="NCBI Taxonomy" id="155920"/>
    <lineage>
        <taxon>Bacteria</taxon>
        <taxon>Pseudomonadati</taxon>
        <taxon>Pseudomonadota</taxon>
        <taxon>Gammaproteobacteria</taxon>
        <taxon>Lysobacterales</taxon>
        <taxon>Lysobacteraceae</taxon>
        <taxon>Xylella</taxon>
    </lineage>
</organism>
<dbReference type="EMBL" id="CP006696">
    <property type="protein sequence ID" value="AIC10673.1"/>
    <property type="molecule type" value="Genomic_DNA"/>
</dbReference>
<accession>A0A060H503</accession>
<gene>
    <name evidence="3" type="ORF">D934_12160</name>
</gene>
<dbReference type="RefSeq" id="WP_042836619.1">
    <property type="nucleotide sequence ID" value="NZ_CP006696.1"/>
</dbReference>
<dbReference type="InterPro" id="IPR007936">
    <property type="entry name" value="VapE-like_dom"/>
</dbReference>
<feature type="region of interest" description="Disordered" evidence="1">
    <location>
        <begin position="466"/>
        <end position="501"/>
    </location>
</feature>
<dbReference type="Pfam" id="PF05272">
    <property type="entry name" value="VapE-like_dom"/>
    <property type="match status" value="1"/>
</dbReference>
<sequence>MTRPVITILDGGKGRSHGGGGGHGGVPGSDDWKQQLTRTRDGHVEGTMHNLITIIENDERLKALFWLNDSSNQVVMARPAPWQGSTRDEFVDADSSELAAWLQHPERYGMKCSDDSVLKAVIAVARRYRRHPIREYLTGVQWDGTPRVETMLIDMFGASDSTYSRQASLCFMVGAVARVLWVDSNNPSIGAKVDFMLVLEGPQGKHKSTSLSELFGTYWFVETAESPTGKDFYQVIQGCWGVEIGEMDSFGKADVTAVKVAITRRTDKFRAPYERLPSSYRRECVFVGTTNDREYLKDATGGRRFLPVRADGNVDVSRIVAERDQLWAEAVRLFLDRFPYWVLPDDAPAEQAARYIGDSWEARVEQFLAGQFRKTGDGKEIAPQRLKGTAGWRVLWTTADELLEFAIGMDPARHDKSAQGRVTSIMKRLGRDPLPGDACVEDTWVHKRLRWPEGGREWRWVRECTYSDHGAPAPNPQADRGQQAPVPNPQDDNGRDDAPDF</sequence>
<feature type="region of interest" description="Disordered" evidence="1">
    <location>
        <begin position="1"/>
        <end position="32"/>
    </location>
</feature>
<dbReference type="HOGENOM" id="CLU_031869_2_0_6"/>